<keyword evidence="2" id="KW-0547">Nucleotide-binding</keyword>
<protein>
    <submittedName>
        <fullName evidence="5">ABC-2 type transport system ATP-binding protein</fullName>
    </submittedName>
</protein>
<feature type="domain" description="ABC transporter" evidence="4">
    <location>
        <begin position="2"/>
        <end position="231"/>
    </location>
</feature>
<dbReference type="InterPro" id="IPR003439">
    <property type="entry name" value="ABC_transporter-like_ATP-bd"/>
</dbReference>
<dbReference type="Pfam" id="PF00005">
    <property type="entry name" value="ABC_tran"/>
    <property type="match status" value="1"/>
</dbReference>
<dbReference type="PROSITE" id="PS00211">
    <property type="entry name" value="ABC_TRANSPORTER_1"/>
    <property type="match status" value="1"/>
</dbReference>
<dbReference type="GO" id="GO:0016887">
    <property type="term" value="F:ATP hydrolysis activity"/>
    <property type="evidence" value="ECO:0007669"/>
    <property type="project" value="InterPro"/>
</dbReference>
<dbReference type="Proteomes" id="UP000242310">
    <property type="component" value="Unassembled WGS sequence"/>
</dbReference>
<dbReference type="RefSeq" id="WP_106589391.1">
    <property type="nucleotide sequence ID" value="NZ_PYAV01000011.1"/>
</dbReference>
<dbReference type="OrthoDB" id="9804819at2"/>
<dbReference type="GO" id="GO:0005524">
    <property type="term" value="F:ATP binding"/>
    <property type="evidence" value="ECO:0007669"/>
    <property type="project" value="UniProtKB-KW"/>
</dbReference>
<accession>A0A2P8HAP1</accession>
<reference evidence="5 6" key="1">
    <citation type="submission" date="2018-03" db="EMBL/GenBank/DDBJ databases">
        <title>Genomic Encyclopedia of Type Strains, Phase III (KMG-III): the genomes of soil and plant-associated and newly described type strains.</title>
        <authorList>
            <person name="Whitman W."/>
        </authorList>
    </citation>
    <scope>NUCLEOTIDE SEQUENCE [LARGE SCALE GENOMIC DNA]</scope>
    <source>
        <strain evidence="5 6">CGMCC 1.07653</strain>
    </source>
</reference>
<organism evidence="5 6">
    <name type="scientific">Salsuginibacillus halophilus</name>
    <dbReference type="NCBI Taxonomy" id="517424"/>
    <lineage>
        <taxon>Bacteria</taxon>
        <taxon>Bacillati</taxon>
        <taxon>Bacillota</taxon>
        <taxon>Bacilli</taxon>
        <taxon>Bacillales</taxon>
        <taxon>Bacillaceae</taxon>
        <taxon>Salsuginibacillus</taxon>
    </lineage>
</organism>
<evidence type="ECO:0000313" key="5">
    <source>
        <dbReference type="EMBL" id="PSL43251.1"/>
    </source>
</evidence>
<evidence type="ECO:0000256" key="1">
    <source>
        <dbReference type="ARBA" id="ARBA00022448"/>
    </source>
</evidence>
<evidence type="ECO:0000256" key="2">
    <source>
        <dbReference type="ARBA" id="ARBA00022741"/>
    </source>
</evidence>
<dbReference type="InterPro" id="IPR051782">
    <property type="entry name" value="ABC_Transporter_VariousFunc"/>
</dbReference>
<dbReference type="EMBL" id="PYAV01000011">
    <property type="protein sequence ID" value="PSL43251.1"/>
    <property type="molecule type" value="Genomic_DNA"/>
</dbReference>
<evidence type="ECO:0000313" key="6">
    <source>
        <dbReference type="Proteomes" id="UP000242310"/>
    </source>
</evidence>
<name>A0A2P8HAP1_9BACI</name>
<dbReference type="InterPro" id="IPR027417">
    <property type="entry name" value="P-loop_NTPase"/>
</dbReference>
<dbReference type="PANTHER" id="PTHR42939:SF1">
    <property type="entry name" value="ABC TRANSPORTER ATP-BINDING PROTEIN ALBC-RELATED"/>
    <property type="match status" value="1"/>
</dbReference>
<dbReference type="AlphaFoldDB" id="A0A2P8HAP1"/>
<dbReference type="Gene3D" id="3.40.50.300">
    <property type="entry name" value="P-loop containing nucleotide triphosphate hydrolases"/>
    <property type="match status" value="1"/>
</dbReference>
<evidence type="ECO:0000259" key="4">
    <source>
        <dbReference type="PROSITE" id="PS50893"/>
    </source>
</evidence>
<dbReference type="PROSITE" id="PS50893">
    <property type="entry name" value="ABC_TRANSPORTER_2"/>
    <property type="match status" value="1"/>
</dbReference>
<gene>
    <name evidence="5" type="ORF">B0H94_11175</name>
</gene>
<evidence type="ECO:0000256" key="3">
    <source>
        <dbReference type="ARBA" id="ARBA00022840"/>
    </source>
</evidence>
<keyword evidence="6" id="KW-1185">Reference proteome</keyword>
<dbReference type="SUPFAM" id="SSF52540">
    <property type="entry name" value="P-loop containing nucleoside triphosphate hydrolases"/>
    <property type="match status" value="1"/>
</dbReference>
<proteinExistence type="predicted"/>
<dbReference type="InterPro" id="IPR017871">
    <property type="entry name" value="ABC_transporter-like_CS"/>
</dbReference>
<sequence>MLTVKNLSKKFKKSDVYAVKDVSFELTKGEIVGLLGKNGAGKTTIMKLIAKSLIPTEGEIVINDRDILKGNNMLKDVNLMIESAFFNHLSAYENIKFYLTINDMDYSEKEIKNVLMLVDLWEEKDHNPSQFSFGMKQRLGLAMCLSSAPKLVVMDEPFVGLDPNGVTALIEKLREWVVDRELTVLISSHQLSELEMICDRYIYIDNGLLVKEFDKSLTSVTVIKINDEIDPSVIQKFEHTEMNHKEITTSLENEHFNDLIKVLSEETSITDINKKDHLKDLFKKGEEV</sequence>
<dbReference type="InterPro" id="IPR003593">
    <property type="entry name" value="AAA+_ATPase"/>
</dbReference>
<keyword evidence="1" id="KW-0813">Transport</keyword>
<comment type="caution">
    <text evidence="5">The sequence shown here is derived from an EMBL/GenBank/DDBJ whole genome shotgun (WGS) entry which is preliminary data.</text>
</comment>
<dbReference type="PANTHER" id="PTHR42939">
    <property type="entry name" value="ABC TRANSPORTER ATP-BINDING PROTEIN ALBC-RELATED"/>
    <property type="match status" value="1"/>
</dbReference>
<dbReference type="SMART" id="SM00382">
    <property type="entry name" value="AAA"/>
    <property type="match status" value="1"/>
</dbReference>
<keyword evidence="3 5" id="KW-0067">ATP-binding</keyword>